<evidence type="ECO:0000256" key="9">
    <source>
        <dbReference type="ARBA" id="ARBA00023242"/>
    </source>
</evidence>
<comment type="subcellular location">
    <subcellularLocation>
        <location evidence="1 11">Nucleus</location>
    </subcellularLocation>
</comment>
<evidence type="ECO:0000256" key="2">
    <source>
        <dbReference type="ARBA" id="ARBA00016264"/>
    </source>
</evidence>
<accession>A0A341BHR0</accession>
<dbReference type="AlphaFoldDB" id="A0A341BHR0"/>
<comment type="function">
    <text evidence="11">Component of the cleavage and polyadenylation specificity factor (CPSF) complex that play a key role in pre-mRNA 3'-end formation, recognizing the AAUAAA signal sequence and interacting with poly(A) polymerase and other factors to bring about cleavage and poly(A) addition. CPSF4 binds RNA polymers with a preference for poly(U).</text>
</comment>
<dbReference type="FunCoup" id="A0A341BHR0">
    <property type="interactions" value="2529"/>
</dbReference>
<proteinExistence type="inferred from homology"/>
<reference evidence="15" key="1">
    <citation type="submission" date="2025-08" db="UniProtKB">
        <authorList>
            <consortium name="RefSeq"/>
        </authorList>
    </citation>
    <scope>IDENTIFICATION</scope>
    <source>
        <tissue evidence="15">Meat</tissue>
    </source>
</reference>
<dbReference type="GeneID" id="112400004"/>
<dbReference type="SMART" id="SM00356">
    <property type="entry name" value="ZnF_C3H1"/>
    <property type="match status" value="5"/>
</dbReference>
<comment type="subunit">
    <text evidence="11">Component of the cleavage and polyadenylation specificity factor (CPSF) complex.</text>
</comment>
<evidence type="ECO:0000256" key="12">
    <source>
        <dbReference type="SAM" id="MobiDB-lite"/>
    </source>
</evidence>
<dbReference type="GO" id="GO:0031124">
    <property type="term" value="P:mRNA 3'-end processing"/>
    <property type="evidence" value="ECO:0007669"/>
    <property type="project" value="UniProtKB-UniRule"/>
</dbReference>
<feature type="domain" description="C3H1-type" evidence="13">
    <location>
        <begin position="143"/>
        <end position="169"/>
    </location>
</feature>
<dbReference type="GO" id="GO:0003723">
    <property type="term" value="F:RNA binding"/>
    <property type="evidence" value="ECO:0007669"/>
    <property type="project" value="UniProtKB-UniRule"/>
</dbReference>
<evidence type="ECO:0000313" key="15">
    <source>
        <dbReference type="RefSeq" id="XP_024601287.1"/>
    </source>
</evidence>
<dbReference type="KEGG" id="nasi:112400004"/>
<evidence type="ECO:0000256" key="1">
    <source>
        <dbReference type="ARBA" id="ARBA00004123"/>
    </source>
</evidence>
<keyword evidence="5 11" id="KW-0677">Repeat</keyword>
<feature type="zinc finger region" description="C3H1-type" evidence="10">
    <location>
        <begin position="62"/>
        <end position="89"/>
    </location>
</feature>
<dbReference type="PANTHER" id="PTHR23102:SF18">
    <property type="entry name" value="CLEAVAGE AND POLYADENYLATION SPECIFICITY FACTOR SUBUNIT 4"/>
    <property type="match status" value="1"/>
</dbReference>
<gene>
    <name evidence="15" type="primary">CPSF4</name>
</gene>
<keyword evidence="4 10" id="KW-0479">Metal-binding</keyword>
<dbReference type="FunFam" id="4.10.1000.10:FF:000005">
    <property type="entry name" value="cleavage and polyadenylation specificity factor subunit 4"/>
    <property type="match status" value="1"/>
</dbReference>
<dbReference type="RefSeq" id="XP_024601287.1">
    <property type="nucleotide sequence ID" value="XM_024745519.1"/>
</dbReference>
<feature type="domain" description="C3H1-type" evidence="13">
    <location>
        <begin position="62"/>
        <end position="89"/>
    </location>
</feature>
<evidence type="ECO:0000256" key="8">
    <source>
        <dbReference type="ARBA" id="ARBA00022884"/>
    </source>
</evidence>
<protein>
    <recommendedName>
        <fullName evidence="2 11">Cleavage and polyadenylation specificity factor subunit 4</fullName>
        <shortName evidence="11">CPSF 30 kDa subunit</shortName>
    </recommendedName>
    <alternativeName>
        <fullName evidence="11">Cleavage and polyadenylation specificity factor 30 kDa subunit</fullName>
    </alternativeName>
</protein>
<feature type="zinc finger region" description="C3H1-type" evidence="10">
    <location>
        <begin position="35"/>
        <end position="59"/>
    </location>
</feature>
<feature type="domain" description="C3H1-type" evidence="13">
    <location>
        <begin position="35"/>
        <end position="59"/>
    </location>
</feature>
<keyword evidence="8 11" id="KW-0694">RNA-binding</keyword>
<evidence type="ECO:0000256" key="5">
    <source>
        <dbReference type="ARBA" id="ARBA00022737"/>
    </source>
</evidence>
<dbReference type="SUPFAM" id="SSF90229">
    <property type="entry name" value="CCCH zinc finger"/>
    <property type="match status" value="2"/>
</dbReference>
<evidence type="ECO:0000259" key="13">
    <source>
        <dbReference type="PROSITE" id="PS50103"/>
    </source>
</evidence>
<feature type="zinc finger region" description="C3H1-type" evidence="10">
    <location>
        <begin position="143"/>
        <end position="169"/>
    </location>
</feature>
<keyword evidence="14" id="KW-1185">Reference proteome</keyword>
<dbReference type="Gene3D" id="4.10.1000.10">
    <property type="entry name" value="Zinc finger, CCCH-type"/>
    <property type="match status" value="2"/>
</dbReference>
<dbReference type="FunFam" id="4.10.1000.10:FF:000019">
    <property type="entry name" value="cleavage and polyadenylation specificity factor subunit 4 isoform X2"/>
    <property type="match status" value="1"/>
</dbReference>
<sequence length="323" mass="36304">MQEIIASVDHIKFDLEIAVEQQLGAQPLPFPGMDKSGAAVCEFFLKAACGKGGMCPFRHISGEKTVVCKHWLRGLCKKGDQCEFLHEYDMTKMPECYFYSKFGECSNKECPFLHIDPESKIKDCPWYDRGFCKHGPLCRHRHTRRVICVNYLVGFCPEGPSCKFMHPRFELPMGTTEQPPLPQQTQPPAKQSNNPPLQRSSSLIQLTSQNSSPNQQRAPQVIGVMQSQNSSAGNRGPRPLEQVTCYKNLPLGRAEPLVTSHSHQTLIEHLLCRLRAETHCCHSFPGGVCVLREWKAGAQTPKLKVPTHVGKASQRWLSLSPNR</sequence>
<evidence type="ECO:0000256" key="7">
    <source>
        <dbReference type="ARBA" id="ARBA00022833"/>
    </source>
</evidence>
<dbReference type="CTD" id="10898"/>
<evidence type="ECO:0000256" key="10">
    <source>
        <dbReference type="PROSITE-ProRule" id="PRU00723"/>
    </source>
</evidence>
<dbReference type="InParanoid" id="A0A341BHR0"/>
<name>A0A341BHR0_NEOAA</name>
<evidence type="ECO:0000256" key="11">
    <source>
        <dbReference type="RuleBase" id="RU369008"/>
    </source>
</evidence>
<dbReference type="PANTHER" id="PTHR23102">
    <property type="entry name" value="CLEAVAGE AND POLYADENYLATION SPECIFICITY FACTOR SUBUNIT 4-RELATED"/>
    <property type="match status" value="1"/>
</dbReference>
<dbReference type="Pfam" id="PF15663">
    <property type="entry name" value="zf-CCCH_3"/>
    <property type="match status" value="1"/>
</dbReference>
<feature type="region of interest" description="Disordered" evidence="12">
    <location>
        <begin position="173"/>
        <end position="199"/>
    </location>
</feature>
<dbReference type="PROSITE" id="PS50103">
    <property type="entry name" value="ZF_C3H1"/>
    <property type="match status" value="5"/>
</dbReference>
<organism evidence="14 15">
    <name type="scientific">Neophocaena asiaeorientalis asiaeorientalis</name>
    <name type="common">Yangtze finless porpoise</name>
    <name type="synonym">Neophocaena phocaenoides subsp. asiaeorientalis</name>
    <dbReference type="NCBI Taxonomy" id="1706337"/>
    <lineage>
        <taxon>Eukaryota</taxon>
        <taxon>Metazoa</taxon>
        <taxon>Chordata</taxon>
        <taxon>Craniata</taxon>
        <taxon>Vertebrata</taxon>
        <taxon>Euteleostomi</taxon>
        <taxon>Mammalia</taxon>
        <taxon>Eutheria</taxon>
        <taxon>Laurasiatheria</taxon>
        <taxon>Artiodactyla</taxon>
        <taxon>Whippomorpha</taxon>
        <taxon>Cetacea</taxon>
        <taxon>Odontoceti</taxon>
        <taxon>Phocoenidae</taxon>
        <taxon>Neophocaena</taxon>
    </lineage>
</organism>
<evidence type="ECO:0000313" key="14">
    <source>
        <dbReference type="Proteomes" id="UP000252040"/>
    </source>
</evidence>
<dbReference type="GO" id="GO:0008270">
    <property type="term" value="F:zinc ion binding"/>
    <property type="evidence" value="ECO:0007669"/>
    <property type="project" value="UniProtKB-KW"/>
</dbReference>
<evidence type="ECO:0000256" key="6">
    <source>
        <dbReference type="ARBA" id="ARBA00022771"/>
    </source>
</evidence>
<dbReference type="STRING" id="1706337.A0A341BHR0"/>
<keyword evidence="3 11" id="KW-0507">mRNA processing</keyword>
<dbReference type="InterPro" id="IPR041686">
    <property type="entry name" value="Znf-CCCH_3"/>
</dbReference>
<comment type="similarity">
    <text evidence="11">Belongs to the CPSF4/YTH1 family.</text>
</comment>
<keyword evidence="6 10" id="KW-0863">Zinc-finger</keyword>
<evidence type="ECO:0000256" key="3">
    <source>
        <dbReference type="ARBA" id="ARBA00022664"/>
    </source>
</evidence>
<feature type="domain" description="C3H1-type" evidence="13">
    <location>
        <begin position="118"/>
        <end position="142"/>
    </location>
</feature>
<feature type="zinc finger region" description="C3H1-type" evidence="10">
    <location>
        <begin position="90"/>
        <end position="117"/>
    </location>
</feature>
<feature type="zinc finger region" description="C3H1-type" evidence="10">
    <location>
        <begin position="118"/>
        <end position="142"/>
    </location>
</feature>
<keyword evidence="9 11" id="KW-0539">Nucleus</keyword>
<dbReference type="InterPro" id="IPR000571">
    <property type="entry name" value="Znf_CCCH"/>
</dbReference>
<dbReference type="Proteomes" id="UP000252040">
    <property type="component" value="Unplaced"/>
</dbReference>
<keyword evidence="7 10" id="KW-0862">Zinc</keyword>
<dbReference type="Pfam" id="PF00642">
    <property type="entry name" value="zf-CCCH"/>
    <property type="match status" value="1"/>
</dbReference>
<evidence type="ECO:0000256" key="4">
    <source>
        <dbReference type="ARBA" id="ARBA00022723"/>
    </source>
</evidence>
<feature type="domain" description="C3H1-type" evidence="13">
    <location>
        <begin position="90"/>
        <end position="117"/>
    </location>
</feature>
<dbReference type="InterPro" id="IPR036855">
    <property type="entry name" value="Znf_CCCH_sf"/>
</dbReference>
<dbReference type="GO" id="GO:0005847">
    <property type="term" value="C:mRNA cleavage and polyadenylation specificity factor complex"/>
    <property type="evidence" value="ECO:0007669"/>
    <property type="project" value="UniProtKB-UniRule"/>
</dbReference>
<dbReference type="InterPro" id="IPR045348">
    <property type="entry name" value="CPSF4/Yth1"/>
</dbReference>